<protein>
    <submittedName>
        <fullName evidence="1">Uncharacterized protein</fullName>
    </submittedName>
</protein>
<name>F2NYP5_TRES6</name>
<dbReference type="HOGENOM" id="CLU_2526534_0_0_12"/>
<dbReference type="AlphaFoldDB" id="F2NYP5"/>
<dbReference type="GeneID" id="302999775"/>
<dbReference type="Proteomes" id="UP000006852">
    <property type="component" value="Plasmid pTRESU01"/>
</dbReference>
<geneLocation type="plasmid" evidence="1 2">
    <name>pTRESU01</name>
</geneLocation>
<dbReference type="RefSeq" id="WP_013702788.1">
    <property type="nucleotide sequence ID" value="NC_015386.1"/>
</dbReference>
<dbReference type="EMBL" id="CP002632">
    <property type="protein sequence ID" value="AEB15544.1"/>
    <property type="molecule type" value="Genomic_DNA"/>
</dbReference>
<sequence>MYKELIKKLETKYFFYREPTDNEIYNFLGKLKTIKSHFGYISDNMVDECVEKYLPYASLNLNEAEHMNYERLLIAELSEIIDGL</sequence>
<keyword evidence="2" id="KW-1185">Reference proteome</keyword>
<dbReference type="KEGG" id="tsu:Tresu_2687"/>
<evidence type="ECO:0000313" key="1">
    <source>
        <dbReference type="EMBL" id="AEB15544.1"/>
    </source>
</evidence>
<gene>
    <name evidence="1" type="ordered locus">Tresu_2687</name>
</gene>
<accession>F2NYP5</accession>
<reference evidence="2" key="1">
    <citation type="submission" date="2011-04" db="EMBL/GenBank/DDBJ databases">
        <title>The complete genome of plasmid of Treponema succinifaciens DSM 2489.</title>
        <authorList>
            <person name="Lucas S."/>
            <person name="Copeland A."/>
            <person name="Lapidus A."/>
            <person name="Bruce D."/>
            <person name="Goodwin L."/>
            <person name="Pitluck S."/>
            <person name="Peters L."/>
            <person name="Kyrpides N."/>
            <person name="Mavromatis K."/>
            <person name="Ivanova N."/>
            <person name="Ovchinnikova G."/>
            <person name="Teshima H."/>
            <person name="Detter J.C."/>
            <person name="Tapia R."/>
            <person name="Han C."/>
            <person name="Land M."/>
            <person name="Hauser L."/>
            <person name="Markowitz V."/>
            <person name="Cheng J.-F."/>
            <person name="Hugenholtz P."/>
            <person name="Woyke T."/>
            <person name="Wu D."/>
            <person name="Gronow S."/>
            <person name="Wellnitz S."/>
            <person name="Brambilla E."/>
            <person name="Klenk H.-P."/>
            <person name="Eisen J.A."/>
        </authorList>
    </citation>
    <scope>NUCLEOTIDE SEQUENCE [LARGE SCALE GENOMIC DNA]</scope>
    <source>
        <strain evidence="2">ATCC 33096 / DSM 2489 / 6091</strain>
        <plasmid evidence="2">Plasmid pTRESU01</plasmid>
    </source>
</reference>
<keyword evidence="1" id="KW-0614">Plasmid</keyword>
<proteinExistence type="predicted"/>
<evidence type="ECO:0000313" key="2">
    <source>
        <dbReference type="Proteomes" id="UP000006852"/>
    </source>
</evidence>
<organism evidence="1 2">
    <name type="scientific">Treponema succinifaciens (strain ATCC 33096 / DSM 2489 / 6091)</name>
    <dbReference type="NCBI Taxonomy" id="869209"/>
    <lineage>
        <taxon>Bacteria</taxon>
        <taxon>Pseudomonadati</taxon>
        <taxon>Spirochaetota</taxon>
        <taxon>Spirochaetia</taxon>
        <taxon>Spirochaetales</taxon>
        <taxon>Treponemataceae</taxon>
        <taxon>Treponema</taxon>
    </lineage>
</organism>